<reference evidence="1" key="1">
    <citation type="submission" date="2021-10" db="EMBL/GenBank/DDBJ databases">
        <title>Tropical sea cucumber genome reveals ecological adaptation and Cuvierian tubules defense mechanism.</title>
        <authorList>
            <person name="Chen T."/>
        </authorList>
    </citation>
    <scope>NUCLEOTIDE SEQUENCE</scope>
    <source>
        <strain evidence="1">Nanhai2018</strain>
        <tissue evidence="1">Muscle</tissue>
    </source>
</reference>
<organism evidence="1 2">
    <name type="scientific">Holothuria leucospilota</name>
    <name type="common">Black long sea cucumber</name>
    <name type="synonym">Mertensiothuria leucospilota</name>
    <dbReference type="NCBI Taxonomy" id="206669"/>
    <lineage>
        <taxon>Eukaryota</taxon>
        <taxon>Metazoa</taxon>
        <taxon>Echinodermata</taxon>
        <taxon>Eleutherozoa</taxon>
        <taxon>Echinozoa</taxon>
        <taxon>Holothuroidea</taxon>
        <taxon>Aspidochirotacea</taxon>
        <taxon>Aspidochirotida</taxon>
        <taxon>Holothuriidae</taxon>
        <taxon>Holothuria</taxon>
    </lineage>
</organism>
<protein>
    <submittedName>
        <fullName evidence="1">Uncharacterized protein</fullName>
    </submittedName>
</protein>
<gene>
    <name evidence="1" type="ORF">HOLleu_06390</name>
</gene>
<dbReference type="Proteomes" id="UP001152320">
    <property type="component" value="Chromosome 2"/>
</dbReference>
<name>A0A9Q1CKU9_HOLLE</name>
<proteinExistence type="predicted"/>
<dbReference type="AlphaFoldDB" id="A0A9Q1CKU9"/>
<evidence type="ECO:0000313" key="2">
    <source>
        <dbReference type="Proteomes" id="UP001152320"/>
    </source>
</evidence>
<comment type="caution">
    <text evidence="1">The sequence shown here is derived from an EMBL/GenBank/DDBJ whole genome shotgun (WGS) entry which is preliminary data.</text>
</comment>
<evidence type="ECO:0000313" key="1">
    <source>
        <dbReference type="EMBL" id="KAJ8047402.1"/>
    </source>
</evidence>
<dbReference type="EMBL" id="JAIZAY010000002">
    <property type="protein sequence ID" value="KAJ8047402.1"/>
    <property type="molecule type" value="Genomic_DNA"/>
</dbReference>
<keyword evidence="2" id="KW-1185">Reference proteome</keyword>
<sequence length="117" mass="13558">MLKWMNLEEGSRIQPHLQATTCHGCDFQGIPFWRVAWCGINYLSADVNDHPCKVGSYPGGGQARRDRFTLKLYCTLKVHHILVLSFICLYGSPIRYVFQSHLWEVLKGNMERLWQAC</sequence>
<accession>A0A9Q1CKU9</accession>